<dbReference type="InterPro" id="IPR016084">
    <property type="entry name" value="Haem_Oase-like_multi-hlx"/>
</dbReference>
<comment type="caution">
    <text evidence="1">The sequence shown here is derived from an EMBL/GenBank/DDBJ whole genome shotgun (WGS) entry which is preliminary data.</text>
</comment>
<keyword evidence="2" id="KW-1185">Reference proteome</keyword>
<dbReference type="EMBL" id="JAMXQU010000003">
    <property type="protein sequence ID" value="MCO6159730.1"/>
    <property type="molecule type" value="Genomic_DNA"/>
</dbReference>
<protein>
    <submittedName>
        <fullName evidence="1">Biliverdin-producing heme oxygenase</fullName>
    </submittedName>
</protein>
<organism evidence="1 2">
    <name type="scientific">Asaia lannensis NBRC 102526</name>
    <dbReference type="NCBI Taxonomy" id="1307926"/>
    <lineage>
        <taxon>Bacteria</taxon>
        <taxon>Pseudomonadati</taxon>
        <taxon>Pseudomonadota</taxon>
        <taxon>Alphaproteobacteria</taxon>
        <taxon>Acetobacterales</taxon>
        <taxon>Acetobacteraceae</taxon>
        <taxon>Asaia</taxon>
    </lineage>
</organism>
<reference evidence="1 2" key="1">
    <citation type="submission" date="2022-06" db="EMBL/GenBank/DDBJ databases">
        <title>Whole-genome of Asaia lannensis strain LMG 27011T.</title>
        <authorList>
            <person name="Sombolestani A."/>
        </authorList>
    </citation>
    <scope>NUCLEOTIDE SEQUENCE [LARGE SCALE GENOMIC DNA]</scope>
    <source>
        <strain evidence="1 2">NBRC 102526</strain>
    </source>
</reference>
<accession>A0ABT1CFU5</accession>
<name>A0ABT1CFU5_9PROT</name>
<dbReference type="SUPFAM" id="SSF48613">
    <property type="entry name" value="Heme oxygenase-like"/>
    <property type="match status" value="1"/>
</dbReference>
<dbReference type="CDD" id="cd19166">
    <property type="entry name" value="HemeO-bac"/>
    <property type="match status" value="1"/>
</dbReference>
<dbReference type="RefSeq" id="WP_252849058.1">
    <property type="nucleotide sequence ID" value="NZ_BAPW01000026.1"/>
</dbReference>
<proteinExistence type="predicted"/>
<evidence type="ECO:0000313" key="2">
    <source>
        <dbReference type="Proteomes" id="UP001523401"/>
    </source>
</evidence>
<sequence length="191" mass="20670">MLNEATTRRAVLRRHVHDAHEQLDALIGDLETCGDYLRYVRGIAAFRIAAEQALRAVAYPDWFDGWRPVSTVSALQEDVRVLGVVVPDMPAIAPPNGESALLGMLYTIEGSALGARLIARRAGTLGFDSRNGAGHLAVQTGAPENWRAFLALLEKAPVFDEDEAGSAASALFRHARSAVKMADRAKEELHG</sequence>
<gene>
    <name evidence="1" type="ORF">NF685_06775</name>
</gene>
<dbReference type="Proteomes" id="UP001523401">
    <property type="component" value="Unassembled WGS sequence"/>
</dbReference>
<evidence type="ECO:0000313" key="1">
    <source>
        <dbReference type="EMBL" id="MCO6159730.1"/>
    </source>
</evidence>
<dbReference type="Gene3D" id="1.20.910.10">
    <property type="entry name" value="Heme oxygenase-like"/>
    <property type="match status" value="1"/>
</dbReference>